<accession>A0A6N1CBT0</accession>
<gene>
    <name evidence="3" type="ORF">GN234_11065</name>
</gene>
<evidence type="ECO:0000256" key="1">
    <source>
        <dbReference type="ARBA" id="ARBA00007576"/>
    </source>
</evidence>
<evidence type="ECO:0000259" key="2">
    <source>
        <dbReference type="Pfam" id="PF07411"/>
    </source>
</evidence>
<dbReference type="InterPro" id="IPR036913">
    <property type="entry name" value="YegP-like_sf"/>
</dbReference>
<name>A0A6N1CBT0_9PSED</name>
<dbReference type="AlphaFoldDB" id="A0A6N1CBT0"/>
<evidence type="ECO:0000313" key="4">
    <source>
        <dbReference type="Proteomes" id="UP000509545"/>
    </source>
</evidence>
<evidence type="ECO:0000313" key="3">
    <source>
        <dbReference type="EMBL" id="QKS82454.1"/>
    </source>
</evidence>
<sequence length="85" mass="9600">MYFEIYRQTRGTPSTGKGQWRWRLRAGNHETIASGESYVNKSDCLHVIRLIKNVQGEAPVKRDLNCAVWDWPTSCSTNGQLAGST</sequence>
<dbReference type="InterPro" id="IPR010879">
    <property type="entry name" value="DUF1508"/>
</dbReference>
<reference evidence="3 4" key="1">
    <citation type="submission" date="2020-02" db="EMBL/GenBank/DDBJ databases">
        <authorList>
            <person name="Liang J."/>
        </authorList>
    </citation>
    <scope>NUCLEOTIDE SEQUENCE [LARGE SCALE GENOMIC DNA]</scope>
    <source>
        <strain evidence="3 4">L22-9</strain>
    </source>
</reference>
<keyword evidence="4" id="KW-1185">Reference proteome</keyword>
<dbReference type="SUPFAM" id="SSF160113">
    <property type="entry name" value="YegP-like"/>
    <property type="match status" value="1"/>
</dbReference>
<comment type="similarity">
    <text evidence="1">Belongs to the UPF0339 family. Duplicated subfamily.</text>
</comment>
<dbReference type="Proteomes" id="UP000509545">
    <property type="component" value="Chromosome"/>
</dbReference>
<dbReference type="Pfam" id="PF07411">
    <property type="entry name" value="DUF1508"/>
    <property type="match status" value="1"/>
</dbReference>
<dbReference type="KEGG" id="pbz:GN234_11065"/>
<feature type="domain" description="DUF1508" evidence="2">
    <location>
        <begin position="17"/>
        <end position="61"/>
    </location>
</feature>
<protein>
    <submittedName>
        <fullName evidence="3">DUF1508 domain-containing protein</fullName>
    </submittedName>
</protein>
<proteinExistence type="inferred from homology"/>
<organism evidence="3 4">
    <name type="scientific">Pseudomonas bijieensis</name>
    <dbReference type="NCBI Taxonomy" id="2681983"/>
    <lineage>
        <taxon>Bacteria</taxon>
        <taxon>Pseudomonadati</taxon>
        <taxon>Pseudomonadota</taxon>
        <taxon>Gammaproteobacteria</taxon>
        <taxon>Pseudomonadales</taxon>
        <taxon>Pseudomonadaceae</taxon>
        <taxon>Pseudomonas</taxon>
    </lineage>
</organism>
<dbReference type="EMBL" id="CP048810">
    <property type="protein sequence ID" value="QKS82454.1"/>
    <property type="molecule type" value="Genomic_DNA"/>
</dbReference>
<dbReference type="Gene3D" id="3.30.160.160">
    <property type="entry name" value="YegP-like"/>
    <property type="match status" value="1"/>
</dbReference>